<feature type="chain" id="PRO_5021985842" evidence="6">
    <location>
        <begin position="20"/>
        <end position="283"/>
    </location>
</feature>
<dbReference type="GO" id="GO:0009279">
    <property type="term" value="C:cell outer membrane"/>
    <property type="evidence" value="ECO:0007669"/>
    <property type="project" value="UniProtKB-SubCell"/>
</dbReference>
<dbReference type="SUPFAM" id="SSF56925">
    <property type="entry name" value="OMPA-like"/>
    <property type="match status" value="1"/>
</dbReference>
<comment type="subcellular location">
    <subcellularLocation>
        <location evidence="1">Cell outer membrane</location>
    </subcellularLocation>
</comment>
<evidence type="ECO:0000256" key="1">
    <source>
        <dbReference type="ARBA" id="ARBA00004442"/>
    </source>
</evidence>
<dbReference type="RefSeq" id="WP_146993043.1">
    <property type="nucleotide sequence ID" value="NZ_VITY01000024.1"/>
</dbReference>
<evidence type="ECO:0000256" key="6">
    <source>
        <dbReference type="SAM" id="SignalP"/>
    </source>
</evidence>
<evidence type="ECO:0000256" key="2">
    <source>
        <dbReference type="ARBA" id="ARBA00022729"/>
    </source>
</evidence>
<feature type="signal peptide" evidence="6">
    <location>
        <begin position="1"/>
        <end position="19"/>
    </location>
</feature>
<keyword evidence="2 6" id="KW-0732">Signal</keyword>
<feature type="domain" description="Outer membrane protein beta-barrel" evidence="7">
    <location>
        <begin position="29"/>
        <end position="283"/>
    </location>
</feature>
<evidence type="ECO:0000313" key="9">
    <source>
        <dbReference type="Proteomes" id="UP000321304"/>
    </source>
</evidence>
<proteinExistence type="inferred from homology"/>
<dbReference type="InterPro" id="IPR027385">
    <property type="entry name" value="Beta-barrel_OMP"/>
</dbReference>
<dbReference type="OrthoDB" id="8001404at2"/>
<keyword evidence="3" id="KW-0472">Membrane</keyword>
<keyword evidence="4" id="KW-0998">Cell outer membrane</keyword>
<evidence type="ECO:0000256" key="5">
    <source>
        <dbReference type="ARBA" id="ARBA00038306"/>
    </source>
</evidence>
<protein>
    <submittedName>
        <fullName evidence="8">Opacity protein-like surface antigen</fullName>
    </submittedName>
</protein>
<evidence type="ECO:0000313" key="8">
    <source>
        <dbReference type="EMBL" id="TWB87020.1"/>
    </source>
</evidence>
<comment type="caution">
    <text evidence="8">The sequence shown here is derived from an EMBL/GenBank/DDBJ whole genome shotgun (WGS) entry which is preliminary data.</text>
</comment>
<comment type="similarity">
    <text evidence="5">Belongs to the Omp25/RopB family.</text>
</comment>
<dbReference type="AlphaFoldDB" id="A0A560L1E6"/>
<dbReference type="Proteomes" id="UP000321304">
    <property type="component" value="Unassembled WGS sequence"/>
</dbReference>
<evidence type="ECO:0000259" key="7">
    <source>
        <dbReference type="Pfam" id="PF13505"/>
    </source>
</evidence>
<evidence type="ECO:0000256" key="3">
    <source>
        <dbReference type="ARBA" id="ARBA00023136"/>
    </source>
</evidence>
<dbReference type="InterPro" id="IPR051692">
    <property type="entry name" value="OMP-like"/>
</dbReference>
<sequence>MRRFLLAAMMFGAVTGAQAADMPEFLRGSLPASSAPTRNWDGWYVGGQVGQTWINTDFGGSVASLTNSIFRNTTLQAPTSQFNLLGRVNAQSSGFGAFVGRNWQYDDVVVGVEANYTYWSGLTTTTSGSLGPIQVAQPTLVLPAGASAADGVTLNGSASLKLKDEMTFRGRAGWATGDFLPYAFGGLAVGRMDVSRTVTSSVNRTINFADGSSTTFALPQFSQTATDAKTDAYVAGWTAGLGLEYMLWNCVFVRGEWEYVKFMPVKNTSVTQNSVRAAIGYKF</sequence>
<dbReference type="InterPro" id="IPR011250">
    <property type="entry name" value="OMP/PagP_B-barrel"/>
</dbReference>
<reference evidence="8 9" key="1">
    <citation type="submission" date="2019-06" db="EMBL/GenBank/DDBJ databases">
        <title>Genomic Encyclopedia of Type Strains, Phase IV (KMG-V): Genome sequencing to study the core and pangenomes of soil and plant-associated prokaryotes.</title>
        <authorList>
            <person name="Whitman W."/>
        </authorList>
    </citation>
    <scope>NUCLEOTIDE SEQUENCE [LARGE SCALE GENOMIC DNA]</scope>
    <source>
        <strain evidence="8 9">BR 10355</strain>
    </source>
</reference>
<gene>
    <name evidence="8" type="ORF">FBZ93_12467</name>
</gene>
<organism evidence="8 9">
    <name type="scientific">Bradyrhizobium macuxiense</name>
    <dbReference type="NCBI Taxonomy" id="1755647"/>
    <lineage>
        <taxon>Bacteria</taxon>
        <taxon>Pseudomonadati</taxon>
        <taxon>Pseudomonadota</taxon>
        <taxon>Alphaproteobacteria</taxon>
        <taxon>Hyphomicrobiales</taxon>
        <taxon>Nitrobacteraceae</taxon>
        <taxon>Bradyrhizobium</taxon>
    </lineage>
</organism>
<keyword evidence="9" id="KW-1185">Reference proteome</keyword>
<dbReference type="PANTHER" id="PTHR34001:SF3">
    <property type="entry name" value="BLL7405 PROTEIN"/>
    <property type="match status" value="1"/>
</dbReference>
<dbReference type="EMBL" id="VITY01000024">
    <property type="protein sequence ID" value="TWB87020.1"/>
    <property type="molecule type" value="Genomic_DNA"/>
</dbReference>
<accession>A0A560L1E6</accession>
<dbReference type="Gene3D" id="2.40.160.20">
    <property type="match status" value="1"/>
</dbReference>
<dbReference type="Pfam" id="PF13505">
    <property type="entry name" value="OMP_b-brl"/>
    <property type="match status" value="1"/>
</dbReference>
<dbReference type="PANTHER" id="PTHR34001">
    <property type="entry name" value="BLL7405 PROTEIN"/>
    <property type="match status" value="1"/>
</dbReference>
<name>A0A560L1E6_9BRAD</name>
<evidence type="ECO:0000256" key="4">
    <source>
        <dbReference type="ARBA" id="ARBA00023237"/>
    </source>
</evidence>